<feature type="domain" description="WCX" evidence="2">
    <location>
        <begin position="256"/>
        <end position="332"/>
    </location>
</feature>
<dbReference type="Proteomes" id="UP000238375">
    <property type="component" value="Unassembled WGS sequence"/>
</dbReference>
<dbReference type="InterPro" id="IPR051534">
    <property type="entry name" value="CBASS_pafABC_assoc_protein"/>
</dbReference>
<dbReference type="Pfam" id="PF25583">
    <property type="entry name" value="WCX"/>
    <property type="match status" value="1"/>
</dbReference>
<dbReference type="PANTHER" id="PTHR34580:SF9">
    <property type="entry name" value="SLL5097 PROTEIN"/>
    <property type="match status" value="1"/>
</dbReference>
<dbReference type="OrthoDB" id="43316at2"/>
<sequence>MPVNRNALIRYKTIDACLRNRHRQWTLAALVEKVSEALYEYEGIVKGISVRTIQADIQLMRSDKLGYFAPIVVRQKKYYTYEDPSYSITNLPLSEGDLSRMNEAVEVLKQFRGFSHFSSLNDVVQRLEDHLYSTAQKTAAVIDFEKNDNLKGLHFLDELYQAVVQQRVVQITYQSFQARQPQTLPFHVWWLKEFKNRWFAVGTTTKNRQIMTLALDRMLTIEPVTGVAYIGRQALSPEEYYRHVVGVSVNEGVRVTKVRLRVKMPHAPYIETKPLHASQRLLEREKGSIVIQLAVQLNHELEREIMGYGNGIEVLAPERLRNRIAQRLADALACYSTPTDVPPEQASCSDER</sequence>
<evidence type="ECO:0000259" key="1">
    <source>
        <dbReference type="Pfam" id="PF13280"/>
    </source>
</evidence>
<keyword evidence="3" id="KW-0238">DNA-binding</keyword>
<protein>
    <submittedName>
        <fullName evidence="3">Putative DNA-binding transcriptional regulator YafY</fullName>
    </submittedName>
</protein>
<dbReference type="PANTHER" id="PTHR34580">
    <property type="match status" value="1"/>
</dbReference>
<dbReference type="PROSITE" id="PS52050">
    <property type="entry name" value="WYL"/>
    <property type="match status" value="1"/>
</dbReference>
<gene>
    <name evidence="3" type="ORF">CLV58_10321</name>
</gene>
<reference evidence="3 4" key="1">
    <citation type="submission" date="2018-03" db="EMBL/GenBank/DDBJ databases">
        <title>Genomic Encyclopedia of Archaeal and Bacterial Type Strains, Phase II (KMG-II): from individual species to whole genera.</title>
        <authorList>
            <person name="Goeker M."/>
        </authorList>
    </citation>
    <scope>NUCLEOTIDE SEQUENCE [LARGE SCALE GENOMIC DNA]</scope>
    <source>
        <strain evidence="3 4">DSM 28354</strain>
    </source>
</reference>
<evidence type="ECO:0000259" key="2">
    <source>
        <dbReference type="Pfam" id="PF25583"/>
    </source>
</evidence>
<name>A0A2T0TEF7_9BACT</name>
<keyword evidence="4" id="KW-1185">Reference proteome</keyword>
<comment type="caution">
    <text evidence="3">The sequence shown here is derived from an EMBL/GenBank/DDBJ whole genome shotgun (WGS) entry which is preliminary data.</text>
</comment>
<dbReference type="RefSeq" id="WP_106136486.1">
    <property type="nucleotide sequence ID" value="NZ_PVTE01000003.1"/>
</dbReference>
<proteinExistence type="predicted"/>
<dbReference type="InterPro" id="IPR026881">
    <property type="entry name" value="WYL_dom"/>
</dbReference>
<accession>A0A2T0TEF7</accession>
<evidence type="ECO:0000313" key="3">
    <source>
        <dbReference type="EMBL" id="PRY44052.1"/>
    </source>
</evidence>
<evidence type="ECO:0000313" key="4">
    <source>
        <dbReference type="Proteomes" id="UP000238375"/>
    </source>
</evidence>
<dbReference type="Pfam" id="PF13280">
    <property type="entry name" value="WYL"/>
    <property type="match status" value="1"/>
</dbReference>
<dbReference type="GO" id="GO:0003677">
    <property type="term" value="F:DNA binding"/>
    <property type="evidence" value="ECO:0007669"/>
    <property type="project" value="UniProtKB-KW"/>
</dbReference>
<feature type="domain" description="WYL" evidence="1">
    <location>
        <begin position="155"/>
        <end position="222"/>
    </location>
</feature>
<dbReference type="InterPro" id="IPR057727">
    <property type="entry name" value="WCX_dom"/>
</dbReference>
<dbReference type="AlphaFoldDB" id="A0A2T0TEF7"/>
<dbReference type="EMBL" id="PVTE01000003">
    <property type="protein sequence ID" value="PRY44052.1"/>
    <property type="molecule type" value="Genomic_DNA"/>
</dbReference>
<organism evidence="3 4">
    <name type="scientific">Spirosoma oryzae</name>
    <dbReference type="NCBI Taxonomy" id="1469603"/>
    <lineage>
        <taxon>Bacteria</taxon>
        <taxon>Pseudomonadati</taxon>
        <taxon>Bacteroidota</taxon>
        <taxon>Cytophagia</taxon>
        <taxon>Cytophagales</taxon>
        <taxon>Cytophagaceae</taxon>
        <taxon>Spirosoma</taxon>
    </lineage>
</organism>